<evidence type="ECO:0000256" key="1">
    <source>
        <dbReference type="SAM" id="MobiDB-lite"/>
    </source>
</evidence>
<dbReference type="EnsemblPlants" id="OGLUM05G17940.1">
    <property type="protein sequence ID" value="OGLUM05G17940.1"/>
    <property type="gene ID" value="OGLUM05G17940"/>
</dbReference>
<dbReference type="HOGENOM" id="CLU_988280_0_0_1"/>
<dbReference type="PANTHER" id="PTHR31071:SF63">
    <property type="entry name" value="OS02G0506100 PROTEIN"/>
    <property type="match status" value="1"/>
</dbReference>
<feature type="compositionally biased region" description="Polar residues" evidence="1">
    <location>
        <begin position="271"/>
        <end position="283"/>
    </location>
</feature>
<feature type="compositionally biased region" description="Basic and acidic residues" evidence="1">
    <location>
        <begin position="261"/>
        <end position="270"/>
    </location>
</feature>
<feature type="region of interest" description="Disordered" evidence="1">
    <location>
        <begin position="202"/>
        <end position="233"/>
    </location>
</feature>
<feature type="region of interest" description="Disordered" evidence="1">
    <location>
        <begin position="250"/>
        <end position="289"/>
    </location>
</feature>
<dbReference type="PANTHER" id="PTHR31071">
    <property type="entry name" value="GB|AAF24581.1"/>
    <property type="match status" value="1"/>
</dbReference>
<feature type="region of interest" description="Disordered" evidence="1">
    <location>
        <begin position="59"/>
        <end position="166"/>
    </location>
</feature>
<proteinExistence type="predicted"/>
<reference evidence="3" key="2">
    <citation type="submission" date="2018-05" db="EMBL/GenBank/DDBJ databases">
        <title>OgluRS3 (Oryza glumaepatula Reference Sequence Version 3).</title>
        <authorList>
            <person name="Zhang J."/>
            <person name="Kudrna D."/>
            <person name="Lee S."/>
            <person name="Talag J."/>
            <person name="Welchert J."/>
            <person name="Wing R.A."/>
        </authorList>
    </citation>
    <scope>NUCLEOTIDE SEQUENCE [LARGE SCALE GENOMIC DNA]</scope>
</reference>
<keyword evidence="4" id="KW-1185">Reference proteome</keyword>
<feature type="signal peptide" evidence="2">
    <location>
        <begin position="1"/>
        <end position="18"/>
    </location>
</feature>
<dbReference type="InterPro" id="IPR043424">
    <property type="entry name" value="BLT-like"/>
</dbReference>
<feature type="compositionally biased region" description="Basic and acidic residues" evidence="1">
    <location>
        <begin position="212"/>
        <end position="233"/>
    </location>
</feature>
<organism evidence="3">
    <name type="scientific">Oryza glumipatula</name>
    <dbReference type="NCBI Taxonomy" id="40148"/>
    <lineage>
        <taxon>Eukaryota</taxon>
        <taxon>Viridiplantae</taxon>
        <taxon>Streptophyta</taxon>
        <taxon>Embryophyta</taxon>
        <taxon>Tracheophyta</taxon>
        <taxon>Spermatophyta</taxon>
        <taxon>Magnoliopsida</taxon>
        <taxon>Liliopsida</taxon>
        <taxon>Poales</taxon>
        <taxon>Poaceae</taxon>
        <taxon>BOP clade</taxon>
        <taxon>Oryzoideae</taxon>
        <taxon>Oryzeae</taxon>
        <taxon>Oryzinae</taxon>
        <taxon>Oryza</taxon>
    </lineage>
</organism>
<keyword evidence="2" id="KW-0732">Signal</keyword>
<evidence type="ECO:0000313" key="3">
    <source>
        <dbReference type="EnsemblPlants" id="OGLUM05G17940.1"/>
    </source>
</evidence>
<dbReference type="AlphaFoldDB" id="A0A0D9ZZB9"/>
<evidence type="ECO:0008006" key="5">
    <source>
        <dbReference type="Google" id="ProtNLM"/>
    </source>
</evidence>
<evidence type="ECO:0000256" key="2">
    <source>
        <dbReference type="SAM" id="SignalP"/>
    </source>
</evidence>
<dbReference type="Proteomes" id="UP000026961">
    <property type="component" value="Chromosome 5"/>
</dbReference>
<accession>A0A0D9ZZB9</accession>
<evidence type="ECO:0000313" key="4">
    <source>
        <dbReference type="Proteomes" id="UP000026961"/>
    </source>
</evidence>
<dbReference type="Gramene" id="OGLUM05G17940.1">
    <property type="protein sequence ID" value="OGLUM05G17940.1"/>
    <property type="gene ID" value="OGLUM05G17940"/>
</dbReference>
<reference evidence="3" key="1">
    <citation type="submission" date="2015-04" db="UniProtKB">
        <authorList>
            <consortium name="EnsemblPlants"/>
        </authorList>
    </citation>
    <scope>IDENTIFICATION</scope>
</reference>
<feature type="chain" id="PRO_5002352842" description="GTD-binding domain-containing protein" evidence="2">
    <location>
        <begin position="19"/>
        <end position="289"/>
    </location>
</feature>
<sequence>MSASPLFSFLVLFLPVLSRRAARSACRRRRRLDYMFDFQILSLSCPGARRLRFTMQRGRKNGATPEGDVQQPGRVQGARQGSLRYLGPRRWPEPVDGVDALPGTRPRAAARQGGPAAWRRNGADEGAARRGGAGVEEPAEEEGCGDGARGGAGLDGERRSRHHAERVNAKLGKALADAERELERERRSRERLEKVCDELVRGGLTGGVDGNRGGKEEVEEMRREAERAQEELEKEREMLRLADELRHRGLPTRGAAHRHTKAMDWGDQLRRSSTGAESYSHLSFSLRFP</sequence>
<feature type="compositionally biased region" description="Gly residues" evidence="1">
    <location>
        <begin position="145"/>
        <end position="154"/>
    </location>
</feature>
<dbReference type="STRING" id="40148.A0A0D9ZZB9"/>
<name>A0A0D9ZZB9_9ORYZ</name>
<protein>
    <recommendedName>
        <fullName evidence="5">GTD-binding domain-containing protein</fullName>
    </recommendedName>
</protein>
<feature type="compositionally biased region" description="Low complexity" evidence="1">
    <location>
        <begin position="102"/>
        <end position="120"/>
    </location>
</feature>